<proteinExistence type="predicted"/>
<dbReference type="InterPro" id="IPR021047">
    <property type="entry name" value="Mannosyltransferase_CMT1"/>
</dbReference>
<reference evidence="2" key="2">
    <citation type="submission" date="2016-04" db="EMBL/GenBank/DDBJ databases">
        <authorList>
            <person name="Evans L.H."/>
            <person name="Alamgir A."/>
            <person name="Owens N."/>
            <person name="Weber N.D."/>
            <person name="Virtaneva K."/>
            <person name="Barbian K."/>
            <person name="Babar A."/>
            <person name="Rosenke K."/>
        </authorList>
    </citation>
    <scope>NUCLEOTIDE SEQUENCE</scope>
    <source>
        <strain evidence="2">UB2112</strain>
    </source>
</reference>
<keyword evidence="1" id="KW-1133">Transmembrane helix</keyword>
<gene>
    <name evidence="3" type="ORF">UBRO2_05653</name>
    <name evidence="2" type="ORF">UBRO_01270</name>
</gene>
<feature type="transmembrane region" description="Helical" evidence="1">
    <location>
        <begin position="44"/>
        <end position="64"/>
    </location>
</feature>
<evidence type="ECO:0000256" key="1">
    <source>
        <dbReference type="SAM" id="Phobius"/>
    </source>
</evidence>
<evidence type="ECO:0008006" key="6">
    <source>
        <dbReference type="Google" id="ProtNLM"/>
    </source>
</evidence>
<feature type="transmembrane region" description="Helical" evidence="1">
    <location>
        <begin position="12"/>
        <end position="38"/>
    </location>
</feature>
<feature type="transmembrane region" description="Helical" evidence="1">
    <location>
        <begin position="132"/>
        <end position="151"/>
    </location>
</feature>
<dbReference type="EMBL" id="ULHB01000193">
    <property type="protein sequence ID" value="SYW84947.1"/>
    <property type="molecule type" value="Genomic_DNA"/>
</dbReference>
<dbReference type="AlphaFoldDB" id="A0A1K0FYK8"/>
<keyword evidence="5" id="KW-1185">Reference proteome</keyword>
<accession>A0A1K0FYK8</accession>
<dbReference type="Proteomes" id="UP000658997">
    <property type="component" value="Unassembled WGS sequence"/>
</dbReference>
<dbReference type="Pfam" id="PF11735">
    <property type="entry name" value="CAP59_mtransfer"/>
    <property type="match status" value="1"/>
</dbReference>
<keyword evidence="1" id="KW-0472">Membrane</keyword>
<evidence type="ECO:0000313" key="5">
    <source>
        <dbReference type="Proteomes" id="UP000658997"/>
    </source>
</evidence>
<evidence type="ECO:0000313" key="4">
    <source>
        <dbReference type="Proteomes" id="UP000179920"/>
    </source>
</evidence>
<dbReference type="Proteomes" id="UP000179920">
    <property type="component" value="Chromosome III"/>
</dbReference>
<reference evidence="3" key="3">
    <citation type="submission" date="2018-08" db="EMBL/GenBank/DDBJ databases">
        <authorList>
            <person name="Guldener U."/>
        </authorList>
    </citation>
    <scope>NUCLEOTIDE SEQUENCE</scope>
    <source>
        <strain evidence="3">UB2</strain>
    </source>
</reference>
<dbReference type="EMBL" id="LT558119">
    <property type="protein sequence ID" value="SAM74927.1"/>
    <property type="molecule type" value="Genomic_DNA"/>
</dbReference>
<keyword evidence="1" id="KW-0812">Transmembrane</keyword>
<evidence type="ECO:0000313" key="3">
    <source>
        <dbReference type="EMBL" id="SYW84947.1"/>
    </source>
</evidence>
<evidence type="ECO:0000313" key="2">
    <source>
        <dbReference type="EMBL" id="SAM74927.1"/>
    </source>
</evidence>
<reference evidence="4" key="1">
    <citation type="submission" date="2016-04" db="EMBL/GenBank/DDBJ databases">
        <authorList>
            <person name="Guldener U."/>
            <person name="Guldener U."/>
        </authorList>
    </citation>
    <scope>NUCLEOTIDE SEQUENCE [LARGE SCALE GENOMIC DNA]</scope>
    <source>
        <strain evidence="4">UB2112</strain>
    </source>
</reference>
<sequence length="509" mass="57782">MSAPTLTSRSRKAWLPVLLIANLVITIVTFIAACVHYNSFTTLFLYLTLLVVAFPLLSLSLLLVKSNSYNYKLQLLEFTPNSTPLSEQASFFSSSIVSRSPSPPPVTTASTTTSARRRRSCRPARLETAAKCVQYLFAVIWFLAILEWIFFRPIFPSGSGSDLDDVTSLIKASMPASLASRQPFKVFIASNLYNNQEILPTYMSSLKKLINHLGPDNVFVSIYESHSTDQTKPMLAQLETDLAHMHVPRRILSDDQAVRMNKSSAVQDRIEFLADVRNVAMQPLLDHNSSEKFSHVLWVNDIIFSAQDALQLLQTNNAHYDQACAMDFIGNGLYDTWVTRDAEAKTLKRTWPYFKRTQDIEAMREGRPFEVNSCWNGITAFDAKWFYPSSSFSSLKTDEEGPVTQPLKFRSSPTCVSSECQLVSYDIHRASQPARPVILINPAVKVAYTHRHYFLYNSLIPSPLVRTWRIVWRDWIGYRLFGWVSEGSRWENGCRAEQKSWAKAPLNSL</sequence>
<dbReference type="PANTHER" id="PTHR34144">
    <property type="entry name" value="CHROMOSOME 8, WHOLE GENOME SHOTGUN SEQUENCE"/>
    <property type="match status" value="1"/>
</dbReference>
<dbReference type="OrthoDB" id="262547at2759"/>
<organism evidence="2 4">
    <name type="scientific">Ustilago bromivora</name>
    <dbReference type="NCBI Taxonomy" id="307758"/>
    <lineage>
        <taxon>Eukaryota</taxon>
        <taxon>Fungi</taxon>
        <taxon>Dikarya</taxon>
        <taxon>Basidiomycota</taxon>
        <taxon>Ustilaginomycotina</taxon>
        <taxon>Ustilaginomycetes</taxon>
        <taxon>Ustilaginales</taxon>
        <taxon>Ustilaginaceae</taxon>
        <taxon>Ustilago</taxon>
    </lineage>
</organism>
<protein>
    <recommendedName>
        <fullName evidence="6">Glycosyltransferase family 69 protein</fullName>
    </recommendedName>
</protein>
<dbReference type="PANTHER" id="PTHR34144:SF7">
    <property type="entry name" value="EXPORT PROTEIN (CAP59), PUTATIVE (AFU_ORTHOLOGUE AFUA_7G05020)-RELATED"/>
    <property type="match status" value="1"/>
</dbReference>
<name>A0A1K0FYK8_9BASI</name>